<feature type="compositionally biased region" description="Basic residues" evidence="1">
    <location>
        <begin position="147"/>
        <end position="164"/>
    </location>
</feature>
<dbReference type="Proteomes" id="UP000324800">
    <property type="component" value="Unassembled WGS sequence"/>
</dbReference>
<sequence>EANEIGEIEFQDSPYYDDDIYVLNQRLLFVTNKERALFGFISDMGPKEDNALIILQSGIGSKLIELLPHESPSYSHFAIETSKSLICCALSKIFGRWNDQISACIGEALLIQAGEDERELARRKLRPGSKPHPISSEIDMQAKLKSKTKAKATPKAKSKAKTKQQSKQEQLGIGERIEVQNKEEYQKIEEEGETEDNFEIQIGNIDELNNTSAKIKIKQAQQQEQEQSSVSKRSKKPKKDQKNKNGSDEEGESNDSAKSKTDYDDIALPEDYQMPSKMDLMIRYLGFNPQIAVQSTSEADNTNNDINQQGSSNQNDTHPLNDEQGNQGETPQVDVNAFMGLQLQIEPLLEMARQSWRSVYLKTPAATTILYGITAFLPCISVWKPLCRVMRKRFWESYVVLLTKTSCDNETVGNRVIPYKKINER</sequence>
<comment type="caution">
    <text evidence="2">The sequence shown here is derived from an EMBL/GenBank/DDBJ whole genome shotgun (WGS) entry which is preliminary data.</text>
</comment>
<reference evidence="2 3" key="1">
    <citation type="submission" date="2019-03" db="EMBL/GenBank/DDBJ databases">
        <title>Single cell metagenomics reveals metabolic interactions within the superorganism composed of flagellate Streblomastix strix and complex community of Bacteroidetes bacteria on its surface.</title>
        <authorList>
            <person name="Treitli S.C."/>
            <person name="Kolisko M."/>
            <person name="Husnik F."/>
            <person name="Keeling P."/>
            <person name="Hampl V."/>
        </authorList>
    </citation>
    <scope>NUCLEOTIDE SEQUENCE [LARGE SCALE GENOMIC DNA]</scope>
    <source>
        <strain evidence="2">ST1C</strain>
    </source>
</reference>
<feature type="region of interest" description="Disordered" evidence="1">
    <location>
        <begin position="147"/>
        <end position="176"/>
    </location>
</feature>
<dbReference type="EMBL" id="SNRW01002617">
    <property type="protein sequence ID" value="KAA6392224.1"/>
    <property type="molecule type" value="Genomic_DNA"/>
</dbReference>
<proteinExistence type="predicted"/>
<evidence type="ECO:0000313" key="2">
    <source>
        <dbReference type="EMBL" id="KAA6392224.1"/>
    </source>
</evidence>
<feature type="compositionally biased region" description="Polar residues" evidence="1">
    <location>
        <begin position="296"/>
        <end position="330"/>
    </location>
</feature>
<feature type="non-terminal residue" evidence="2">
    <location>
        <position position="1"/>
    </location>
</feature>
<feature type="region of interest" description="Disordered" evidence="1">
    <location>
        <begin position="216"/>
        <end position="266"/>
    </location>
</feature>
<protein>
    <submittedName>
        <fullName evidence="2">Uncharacterized protein</fullName>
    </submittedName>
</protein>
<gene>
    <name evidence="2" type="ORF">EZS28_012248</name>
</gene>
<feature type="region of interest" description="Disordered" evidence="1">
    <location>
        <begin position="296"/>
        <end position="331"/>
    </location>
</feature>
<feature type="compositionally biased region" description="Low complexity" evidence="1">
    <location>
        <begin position="216"/>
        <end position="231"/>
    </location>
</feature>
<name>A0A5J4WB98_9EUKA</name>
<evidence type="ECO:0000313" key="3">
    <source>
        <dbReference type="Proteomes" id="UP000324800"/>
    </source>
</evidence>
<accession>A0A5J4WB98</accession>
<organism evidence="2 3">
    <name type="scientific">Streblomastix strix</name>
    <dbReference type="NCBI Taxonomy" id="222440"/>
    <lineage>
        <taxon>Eukaryota</taxon>
        <taxon>Metamonada</taxon>
        <taxon>Preaxostyla</taxon>
        <taxon>Oxymonadida</taxon>
        <taxon>Streblomastigidae</taxon>
        <taxon>Streblomastix</taxon>
    </lineage>
</organism>
<dbReference type="AlphaFoldDB" id="A0A5J4WB98"/>
<evidence type="ECO:0000256" key="1">
    <source>
        <dbReference type="SAM" id="MobiDB-lite"/>
    </source>
</evidence>